<name>A0A1M2VK35_TRAPU</name>
<proteinExistence type="predicted"/>
<reference evidence="1 2" key="1">
    <citation type="submission" date="2016-10" db="EMBL/GenBank/DDBJ databases">
        <title>Genome sequence of the basidiomycete white-rot fungus Trametes pubescens.</title>
        <authorList>
            <person name="Makela M.R."/>
            <person name="Granchi Z."/>
            <person name="Peng M."/>
            <person name="De Vries R.P."/>
            <person name="Grigoriev I."/>
            <person name="Riley R."/>
            <person name="Hilden K."/>
        </authorList>
    </citation>
    <scope>NUCLEOTIDE SEQUENCE [LARGE SCALE GENOMIC DNA]</scope>
    <source>
        <strain evidence="1 2">FBCC735</strain>
    </source>
</reference>
<dbReference type="Proteomes" id="UP000184267">
    <property type="component" value="Unassembled WGS sequence"/>
</dbReference>
<keyword evidence="2" id="KW-1185">Reference proteome</keyword>
<dbReference type="AlphaFoldDB" id="A0A1M2VK35"/>
<evidence type="ECO:0000313" key="2">
    <source>
        <dbReference type="Proteomes" id="UP000184267"/>
    </source>
</evidence>
<comment type="caution">
    <text evidence="1">The sequence shown here is derived from an EMBL/GenBank/DDBJ whole genome shotgun (WGS) entry which is preliminary data.</text>
</comment>
<dbReference type="EMBL" id="MNAD01001097">
    <property type="protein sequence ID" value="OJT07930.1"/>
    <property type="molecule type" value="Genomic_DNA"/>
</dbReference>
<organism evidence="1 2">
    <name type="scientific">Trametes pubescens</name>
    <name type="common">White-rot fungus</name>
    <dbReference type="NCBI Taxonomy" id="154538"/>
    <lineage>
        <taxon>Eukaryota</taxon>
        <taxon>Fungi</taxon>
        <taxon>Dikarya</taxon>
        <taxon>Basidiomycota</taxon>
        <taxon>Agaricomycotina</taxon>
        <taxon>Agaricomycetes</taxon>
        <taxon>Polyporales</taxon>
        <taxon>Polyporaceae</taxon>
        <taxon>Trametes</taxon>
    </lineage>
</organism>
<gene>
    <name evidence="1" type="ORF">TRAPUB_1141</name>
</gene>
<evidence type="ECO:0000313" key="1">
    <source>
        <dbReference type="EMBL" id="OJT07930.1"/>
    </source>
</evidence>
<sequence>MSRISADGSESTVFRADGGRVVKALGGRATEEDAAPEDEAALGRDFENEMGAGMKLGVATVVA</sequence>
<protein>
    <submittedName>
        <fullName evidence="1">Uncharacterized protein</fullName>
    </submittedName>
</protein>
<accession>A0A1M2VK35</accession>